<evidence type="ECO:0000313" key="2">
    <source>
        <dbReference type="EMBL" id="HIV03459.1"/>
    </source>
</evidence>
<feature type="transmembrane region" description="Helical" evidence="1">
    <location>
        <begin position="112"/>
        <end position="129"/>
    </location>
</feature>
<sequence>MKIKPISTIIKGFCIGATMLVPGVSGGSMAMILGIYQDLIAAVSSFFKKKNLLFLALFLIGSLSGMVLCAKPLLTLIEWFEKPVMYFFMGAVAGSVPMIYRKAQVRRPTVSAFVYLILGIALVLSFAFMPSTLFSAPPAGIWGYVIQIVGGVIVSIALVLPGISVSYMLLLMGLYETVMTALGSLQFVSLIPLGIGLVGGILLTTRLLEAAMVRFPKPTYLIILGFVLGSVIQVFPGVPYGWDILWCILTAAAGFAAIYFLSKNEA</sequence>
<accession>A0A9D1T0J2</accession>
<dbReference type="EMBL" id="DVOF01000235">
    <property type="protein sequence ID" value="HIV03459.1"/>
    <property type="molecule type" value="Genomic_DNA"/>
</dbReference>
<dbReference type="Pfam" id="PF04018">
    <property type="entry name" value="VCA0040-like"/>
    <property type="match status" value="1"/>
</dbReference>
<feature type="transmembrane region" description="Helical" evidence="1">
    <location>
        <begin position="244"/>
        <end position="262"/>
    </location>
</feature>
<evidence type="ECO:0000256" key="1">
    <source>
        <dbReference type="SAM" id="Phobius"/>
    </source>
</evidence>
<proteinExistence type="predicted"/>
<keyword evidence="1" id="KW-0472">Membrane</keyword>
<keyword evidence="1" id="KW-0812">Transmembrane</keyword>
<dbReference type="PANTHER" id="PTHR37308">
    <property type="entry name" value="INTEGRAL MEMBRANE PROTEIN"/>
    <property type="match status" value="1"/>
</dbReference>
<dbReference type="InterPro" id="IPR007163">
    <property type="entry name" value="VCA0040-like"/>
</dbReference>
<feature type="transmembrane region" description="Helical" evidence="1">
    <location>
        <begin position="141"/>
        <end position="160"/>
    </location>
</feature>
<dbReference type="PANTHER" id="PTHR37308:SF1">
    <property type="entry name" value="POLYPRENYL-PHOSPHATE TRANSPORTER"/>
    <property type="match status" value="1"/>
</dbReference>
<feature type="transmembrane region" description="Helical" evidence="1">
    <location>
        <begin position="20"/>
        <end position="40"/>
    </location>
</feature>
<feature type="transmembrane region" description="Helical" evidence="1">
    <location>
        <begin position="220"/>
        <end position="238"/>
    </location>
</feature>
<protein>
    <submittedName>
        <fullName evidence="2">DUF368 domain-containing protein</fullName>
    </submittedName>
</protein>
<dbReference type="Proteomes" id="UP000886743">
    <property type="component" value="Unassembled WGS sequence"/>
</dbReference>
<name>A0A9D1T0J2_9FIRM</name>
<feature type="transmembrane region" description="Helical" evidence="1">
    <location>
        <begin position="83"/>
        <end position="100"/>
    </location>
</feature>
<gene>
    <name evidence="2" type="ORF">IAC74_07775</name>
</gene>
<dbReference type="AlphaFoldDB" id="A0A9D1T0J2"/>
<reference evidence="2" key="1">
    <citation type="submission" date="2020-10" db="EMBL/GenBank/DDBJ databases">
        <authorList>
            <person name="Gilroy R."/>
        </authorList>
    </citation>
    <scope>NUCLEOTIDE SEQUENCE</scope>
    <source>
        <strain evidence="2">4920</strain>
    </source>
</reference>
<organism evidence="2 3">
    <name type="scientific">Candidatus Aphodoplasma excrementigallinarum</name>
    <dbReference type="NCBI Taxonomy" id="2840673"/>
    <lineage>
        <taxon>Bacteria</taxon>
        <taxon>Bacillati</taxon>
        <taxon>Bacillota</taxon>
        <taxon>Clostridia</taxon>
        <taxon>Eubacteriales</taxon>
        <taxon>Candidatus Aphodoplasma</taxon>
    </lineage>
</organism>
<reference evidence="2" key="2">
    <citation type="journal article" date="2021" name="PeerJ">
        <title>Extensive microbial diversity within the chicken gut microbiome revealed by metagenomics and culture.</title>
        <authorList>
            <person name="Gilroy R."/>
            <person name="Ravi A."/>
            <person name="Getino M."/>
            <person name="Pursley I."/>
            <person name="Horton D.L."/>
            <person name="Alikhan N.F."/>
            <person name="Baker D."/>
            <person name="Gharbi K."/>
            <person name="Hall N."/>
            <person name="Watson M."/>
            <person name="Adriaenssens E.M."/>
            <person name="Foster-Nyarko E."/>
            <person name="Jarju S."/>
            <person name="Secka A."/>
            <person name="Antonio M."/>
            <person name="Oren A."/>
            <person name="Chaudhuri R.R."/>
            <person name="La Ragione R."/>
            <person name="Hildebrand F."/>
            <person name="Pallen M.J."/>
        </authorList>
    </citation>
    <scope>NUCLEOTIDE SEQUENCE</scope>
    <source>
        <strain evidence="2">4920</strain>
    </source>
</reference>
<evidence type="ECO:0000313" key="3">
    <source>
        <dbReference type="Proteomes" id="UP000886743"/>
    </source>
</evidence>
<feature type="transmembrane region" description="Helical" evidence="1">
    <location>
        <begin position="52"/>
        <end position="77"/>
    </location>
</feature>
<keyword evidence="1" id="KW-1133">Transmembrane helix</keyword>
<comment type="caution">
    <text evidence="2">The sequence shown here is derived from an EMBL/GenBank/DDBJ whole genome shotgun (WGS) entry which is preliminary data.</text>
</comment>
<feature type="transmembrane region" description="Helical" evidence="1">
    <location>
        <begin position="191"/>
        <end position="208"/>
    </location>
</feature>